<dbReference type="Proteomes" id="UP000228380">
    <property type="component" value="Chromosome 2"/>
</dbReference>
<evidence type="ECO:0000313" key="3">
    <source>
        <dbReference type="RefSeq" id="XP_038979861.1"/>
    </source>
</evidence>
<reference evidence="2" key="1">
    <citation type="journal article" date="2019" name="Nat. Commun.">
        <title>Genome-wide association mapping of date palm fruit traits.</title>
        <authorList>
            <person name="Hazzouri K.M."/>
            <person name="Gros-Balthazard M."/>
            <person name="Flowers J.M."/>
            <person name="Copetti D."/>
            <person name="Lemansour A."/>
            <person name="Lebrun M."/>
            <person name="Masmoudi K."/>
            <person name="Ferrand S."/>
            <person name="Dhar M.I."/>
            <person name="Fresquez Z.A."/>
            <person name="Rosas U."/>
            <person name="Zhang J."/>
            <person name="Talag J."/>
            <person name="Lee S."/>
            <person name="Kudrna D."/>
            <person name="Powell R.F."/>
            <person name="Leitch I.J."/>
            <person name="Krueger R.R."/>
            <person name="Wing R.A."/>
            <person name="Amiri K.M.A."/>
            <person name="Purugganan M.D."/>
        </authorList>
    </citation>
    <scope>NUCLEOTIDE SEQUENCE [LARGE SCALE GENOMIC DNA]</scope>
    <source>
        <strain evidence="2">cv. Khalas</strain>
    </source>
</reference>
<dbReference type="InterPro" id="IPR044730">
    <property type="entry name" value="RNase_H-like_dom_plant"/>
</dbReference>
<dbReference type="GO" id="GO:0003676">
    <property type="term" value="F:nucleic acid binding"/>
    <property type="evidence" value="ECO:0007669"/>
    <property type="project" value="InterPro"/>
</dbReference>
<dbReference type="RefSeq" id="XP_038979861.1">
    <property type="nucleotide sequence ID" value="XM_039123933.1"/>
</dbReference>
<dbReference type="PANTHER" id="PTHR47074">
    <property type="entry name" value="BNAC02G40300D PROTEIN"/>
    <property type="match status" value="1"/>
</dbReference>
<dbReference type="Gene3D" id="3.30.420.10">
    <property type="entry name" value="Ribonuclease H-like superfamily/Ribonuclease H"/>
    <property type="match status" value="1"/>
</dbReference>
<dbReference type="PANTHER" id="PTHR47074:SF73">
    <property type="entry name" value="OS04G0448401 PROTEIN"/>
    <property type="match status" value="1"/>
</dbReference>
<dbReference type="GO" id="GO:0004523">
    <property type="term" value="F:RNA-DNA hybrid ribonuclease activity"/>
    <property type="evidence" value="ECO:0007669"/>
    <property type="project" value="InterPro"/>
</dbReference>
<gene>
    <name evidence="3" type="primary">LOC120109984</name>
</gene>
<dbReference type="GeneID" id="120109984"/>
<sequence length="304" mass="33462">MGIHPQCLVCQIEESLDHAIFQCYRAVEVWRRAKFPMEILCHAASFLQILGRLAGSSQSRPVAVRATYTAYQIWLARNALMFGETVPPQRVVVERARLLAMEVLQATHLDGSLIARDTWGSTSARGAPRMVFFTWEPPPPSFLKVNFDGSILQGGERGGVGFVVRGPNSSVIAAGGFQPFDISVPGAELRAAWAGLRYVRRALQARDVLLEGDSVIVIGWLSQASGGVGDYHPLVRDIRSMGCDEMVVQVRYMFREANGAADWVASSVANHSGDHLWVGEAELPRALHDVLLFDFLGCIHTRYA</sequence>
<dbReference type="InterPro" id="IPR052929">
    <property type="entry name" value="RNase_H-like_EbsB-rel"/>
</dbReference>
<dbReference type="Pfam" id="PF13456">
    <property type="entry name" value="RVT_3"/>
    <property type="match status" value="1"/>
</dbReference>
<dbReference type="InterPro" id="IPR002156">
    <property type="entry name" value="RNaseH_domain"/>
</dbReference>
<name>A0A8B8ZZW8_PHODC</name>
<protein>
    <submittedName>
        <fullName evidence="3">Uncharacterized protein LOC120109984</fullName>
    </submittedName>
</protein>
<evidence type="ECO:0000259" key="1">
    <source>
        <dbReference type="Pfam" id="PF13456"/>
    </source>
</evidence>
<reference evidence="3" key="2">
    <citation type="submission" date="2025-08" db="UniProtKB">
        <authorList>
            <consortium name="RefSeq"/>
        </authorList>
    </citation>
    <scope>IDENTIFICATION</scope>
    <source>
        <tissue evidence="3">Young leaves</tissue>
    </source>
</reference>
<dbReference type="InterPro" id="IPR036397">
    <property type="entry name" value="RNaseH_sf"/>
</dbReference>
<dbReference type="CDD" id="cd06222">
    <property type="entry name" value="RNase_H_like"/>
    <property type="match status" value="1"/>
</dbReference>
<dbReference type="AlphaFoldDB" id="A0A8B8ZZW8"/>
<dbReference type="KEGG" id="pda:120109984"/>
<dbReference type="InterPro" id="IPR012337">
    <property type="entry name" value="RNaseH-like_sf"/>
</dbReference>
<proteinExistence type="predicted"/>
<organism evidence="2 3">
    <name type="scientific">Phoenix dactylifera</name>
    <name type="common">Date palm</name>
    <dbReference type="NCBI Taxonomy" id="42345"/>
    <lineage>
        <taxon>Eukaryota</taxon>
        <taxon>Viridiplantae</taxon>
        <taxon>Streptophyta</taxon>
        <taxon>Embryophyta</taxon>
        <taxon>Tracheophyta</taxon>
        <taxon>Spermatophyta</taxon>
        <taxon>Magnoliopsida</taxon>
        <taxon>Liliopsida</taxon>
        <taxon>Arecaceae</taxon>
        <taxon>Coryphoideae</taxon>
        <taxon>Phoeniceae</taxon>
        <taxon>Phoenix</taxon>
    </lineage>
</organism>
<dbReference type="OrthoDB" id="914111at2759"/>
<dbReference type="SUPFAM" id="SSF53098">
    <property type="entry name" value="Ribonuclease H-like"/>
    <property type="match status" value="1"/>
</dbReference>
<feature type="domain" description="RNase H type-1" evidence="1">
    <location>
        <begin position="146"/>
        <end position="267"/>
    </location>
</feature>
<accession>A0A8B8ZZW8</accession>
<keyword evidence="2" id="KW-1185">Reference proteome</keyword>
<evidence type="ECO:0000313" key="2">
    <source>
        <dbReference type="Proteomes" id="UP000228380"/>
    </source>
</evidence>